<accession>A0A382SH53</accession>
<dbReference type="PANTHER" id="PTHR10672:SF3">
    <property type="entry name" value="PROTEIN HU-LI TAI SHAO"/>
    <property type="match status" value="1"/>
</dbReference>
<dbReference type="GO" id="GO:0051015">
    <property type="term" value="F:actin filament binding"/>
    <property type="evidence" value="ECO:0007669"/>
    <property type="project" value="TreeGrafter"/>
</dbReference>
<dbReference type="Pfam" id="PF00596">
    <property type="entry name" value="Aldolase_II"/>
    <property type="match status" value="1"/>
</dbReference>
<organism evidence="2">
    <name type="scientific">marine metagenome</name>
    <dbReference type="NCBI Taxonomy" id="408172"/>
    <lineage>
        <taxon>unclassified sequences</taxon>
        <taxon>metagenomes</taxon>
        <taxon>ecological metagenomes</taxon>
    </lineage>
</organism>
<name>A0A382SH53_9ZZZZ</name>
<dbReference type="AlphaFoldDB" id="A0A382SH53"/>
<dbReference type="SMART" id="SM01007">
    <property type="entry name" value="Aldolase_II"/>
    <property type="match status" value="1"/>
</dbReference>
<dbReference type="InterPro" id="IPR001303">
    <property type="entry name" value="Aldolase_II/adducin_N"/>
</dbReference>
<reference evidence="2" key="1">
    <citation type="submission" date="2018-05" db="EMBL/GenBank/DDBJ databases">
        <authorList>
            <person name="Lanie J.A."/>
            <person name="Ng W.-L."/>
            <person name="Kazmierczak K.M."/>
            <person name="Andrzejewski T.M."/>
            <person name="Davidsen T.M."/>
            <person name="Wayne K.J."/>
            <person name="Tettelin H."/>
            <person name="Glass J.I."/>
            <person name="Rusch D."/>
            <person name="Podicherti R."/>
            <person name="Tsui H.-C.T."/>
            <person name="Winkler M.E."/>
        </authorList>
    </citation>
    <scope>NUCLEOTIDE SEQUENCE</scope>
</reference>
<feature type="domain" description="Class II aldolase/adducin N-terminal" evidence="1">
    <location>
        <begin position="1"/>
        <end position="128"/>
    </location>
</feature>
<gene>
    <name evidence="2" type="ORF">METZ01_LOCUS361371</name>
</gene>
<dbReference type="Gene3D" id="3.40.225.10">
    <property type="entry name" value="Class II aldolase/adducin N-terminal domain"/>
    <property type="match status" value="1"/>
</dbReference>
<evidence type="ECO:0000259" key="1">
    <source>
        <dbReference type="SMART" id="SM01007"/>
    </source>
</evidence>
<feature type="non-terminal residue" evidence="2">
    <location>
        <position position="1"/>
    </location>
</feature>
<dbReference type="InterPro" id="IPR051017">
    <property type="entry name" value="Aldolase-II_Adducin_sf"/>
</dbReference>
<dbReference type="EMBL" id="UINC01128633">
    <property type="protein sequence ID" value="SVD08517.1"/>
    <property type="molecule type" value="Genomic_DNA"/>
</dbReference>
<evidence type="ECO:0000313" key="2">
    <source>
        <dbReference type="EMBL" id="SVD08517.1"/>
    </source>
</evidence>
<dbReference type="PANTHER" id="PTHR10672">
    <property type="entry name" value="ADDUCIN"/>
    <property type="match status" value="1"/>
</dbReference>
<dbReference type="InterPro" id="IPR036409">
    <property type="entry name" value="Aldolase_II/adducin_N_sf"/>
</dbReference>
<protein>
    <recommendedName>
        <fullName evidence="1">Class II aldolase/adducin N-terminal domain-containing protein</fullName>
    </recommendedName>
</protein>
<sequence length="180" mass="20320">VKVNMHKELDEKSFVNRLGFVLHSAILRARPDVNAIVHIHEEACVAISTTKDGILPFTQDGVFLYNQVAYHEYSGLTEDAEERAAIIDNLGDKAAMLMRNHGSVTVGEKMSEAYSRTQRLVKASQIQLQLMASGAELVIPSEEVCRHTVRQFMEHNRGRGLDDWPAALRELDRIDDSYRN</sequence>
<dbReference type="SUPFAM" id="SSF53639">
    <property type="entry name" value="AraD/HMP-PK domain-like"/>
    <property type="match status" value="1"/>
</dbReference>
<proteinExistence type="predicted"/>
<dbReference type="GO" id="GO:0005856">
    <property type="term" value="C:cytoskeleton"/>
    <property type="evidence" value="ECO:0007669"/>
    <property type="project" value="TreeGrafter"/>
</dbReference>